<dbReference type="InterPro" id="IPR000225">
    <property type="entry name" value="Armadillo"/>
</dbReference>
<evidence type="ECO:0000256" key="4">
    <source>
        <dbReference type="ARBA" id="ARBA00022927"/>
    </source>
</evidence>
<dbReference type="SMART" id="SM00185">
    <property type="entry name" value="ARM"/>
    <property type="match status" value="2"/>
</dbReference>
<dbReference type="PROSITE" id="PS50176">
    <property type="entry name" value="ARM_REPEAT"/>
    <property type="match status" value="1"/>
</dbReference>
<keyword evidence="3" id="KW-0677">Repeat</keyword>
<gene>
    <name evidence="7" type="primary">LOC104774766</name>
</gene>
<dbReference type="PANTHER" id="PTHR23316">
    <property type="entry name" value="IMPORTIN ALPHA"/>
    <property type="match status" value="1"/>
</dbReference>
<dbReference type="SUPFAM" id="SSF48371">
    <property type="entry name" value="ARM repeat"/>
    <property type="match status" value="1"/>
</dbReference>
<evidence type="ECO:0000256" key="3">
    <source>
        <dbReference type="ARBA" id="ARBA00022737"/>
    </source>
</evidence>
<feature type="repeat" description="ARM" evidence="5">
    <location>
        <begin position="13"/>
        <end position="56"/>
    </location>
</feature>
<dbReference type="InterPro" id="IPR016024">
    <property type="entry name" value="ARM-type_fold"/>
</dbReference>
<evidence type="ECO:0000256" key="5">
    <source>
        <dbReference type="PROSITE-ProRule" id="PRU00259"/>
    </source>
</evidence>
<dbReference type="Pfam" id="PF00514">
    <property type="entry name" value="Arm"/>
    <property type="match status" value="2"/>
</dbReference>
<protein>
    <submittedName>
        <fullName evidence="7">Importin subunit alpha-7-like</fullName>
    </submittedName>
</protein>
<dbReference type="Proteomes" id="UP000694864">
    <property type="component" value="Unplaced"/>
</dbReference>
<evidence type="ECO:0000256" key="2">
    <source>
        <dbReference type="ARBA" id="ARBA00022448"/>
    </source>
</evidence>
<reference evidence="6" key="1">
    <citation type="journal article" date="2014" name="Nat. Commun.">
        <title>The emerging biofuel crop Camelina sativa retains a highly undifferentiated hexaploid genome structure.</title>
        <authorList>
            <person name="Kagale S."/>
            <person name="Koh C."/>
            <person name="Nixon J."/>
            <person name="Bollina V."/>
            <person name="Clarke W.E."/>
            <person name="Tuteja R."/>
            <person name="Spillane C."/>
            <person name="Robinson S.J."/>
            <person name="Links M.G."/>
            <person name="Clarke C."/>
            <person name="Higgins E.E."/>
            <person name="Huebert T."/>
            <person name="Sharpe A.G."/>
            <person name="Parkin I.A."/>
        </authorList>
    </citation>
    <scope>NUCLEOTIDE SEQUENCE [LARGE SCALE GENOMIC DNA]</scope>
    <source>
        <strain evidence="6">cv. DH55</strain>
    </source>
</reference>
<sequence length="100" mass="11267">MFNVHVEEVIQAGLVPRFVEFLTWDDFPQLQFEAAWAITNIASGTSENTEVVIDHGAVAMLVRLLSSPYDVVREQVYDVLIGHHVPMLCGSRIFMTTKSM</sequence>
<accession>A0ABM0Y9B9</accession>
<keyword evidence="6" id="KW-1185">Reference proteome</keyword>
<reference evidence="7" key="2">
    <citation type="submission" date="2025-08" db="UniProtKB">
        <authorList>
            <consortium name="RefSeq"/>
        </authorList>
    </citation>
    <scope>IDENTIFICATION</scope>
    <source>
        <tissue evidence="7">Leaf</tissue>
    </source>
</reference>
<dbReference type="Gene3D" id="1.25.10.10">
    <property type="entry name" value="Leucine-rich Repeat Variant"/>
    <property type="match status" value="1"/>
</dbReference>
<evidence type="ECO:0000256" key="1">
    <source>
        <dbReference type="ARBA" id="ARBA00010394"/>
    </source>
</evidence>
<dbReference type="RefSeq" id="XP_010497532.1">
    <property type="nucleotide sequence ID" value="XM_010499230.1"/>
</dbReference>
<evidence type="ECO:0000313" key="6">
    <source>
        <dbReference type="Proteomes" id="UP000694864"/>
    </source>
</evidence>
<evidence type="ECO:0000313" key="7">
    <source>
        <dbReference type="RefSeq" id="XP_010497532.1"/>
    </source>
</evidence>
<dbReference type="InterPro" id="IPR011989">
    <property type="entry name" value="ARM-like"/>
</dbReference>
<organism evidence="6 7">
    <name type="scientific">Camelina sativa</name>
    <name type="common">False flax</name>
    <name type="synonym">Myagrum sativum</name>
    <dbReference type="NCBI Taxonomy" id="90675"/>
    <lineage>
        <taxon>Eukaryota</taxon>
        <taxon>Viridiplantae</taxon>
        <taxon>Streptophyta</taxon>
        <taxon>Embryophyta</taxon>
        <taxon>Tracheophyta</taxon>
        <taxon>Spermatophyta</taxon>
        <taxon>Magnoliopsida</taxon>
        <taxon>eudicotyledons</taxon>
        <taxon>Gunneridae</taxon>
        <taxon>Pentapetalae</taxon>
        <taxon>rosids</taxon>
        <taxon>malvids</taxon>
        <taxon>Brassicales</taxon>
        <taxon>Brassicaceae</taxon>
        <taxon>Camelineae</taxon>
        <taxon>Camelina</taxon>
    </lineage>
</organism>
<keyword evidence="2" id="KW-0813">Transport</keyword>
<keyword evidence="4" id="KW-0653">Protein transport</keyword>
<dbReference type="GeneID" id="104774766"/>
<proteinExistence type="inferred from homology"/>
<name>A0ABM0Y9B9_CAMSA</name>
<comment type="similarity">
    <text evidence="1">Belongs to the importin alpha family.</text>
</comment>